<dbReference type="PANTHER" id="PTHR43212:SF3">
    <property type="entry name" value="QUERCETIN 2,3-DIOXYGENASE"/>
    <property type="match status" value="1"/>
</dbReference>
<evidence type="ECO:0000313" key="5">
    <source>
        <dbReference type="Proteomes" id="UP000770015"/>
    </source>
</evidence>
<evidence type="ECO:0000256" key="1">
    <source>
        <dbReference type="ARBA" id="ARBA00008416"/>
    </source>
</evidence>
<name>A0A9P9A602_9PEZI</name>
<protein>
    <submittedName>
        <fullName evidence="4">RmlC-like cupin domain-containing protein</fullName>
    </submittedName>
</protein>
<dbReference type="PANTHER" id="PTHR43212">
    <property type="entry name" value="QUERCETIN 2,3-DIOXYGENASE"/>
    <property type="match status" value="1"/>
</dbReference>
<accession>A0A9P9A602</accession>
<dbReference type="InterPro" id="IPR003829">
    <property type="entry name" value="Pirin_N_dom"/>
</dbReference>
<dbReference type="Pfam" id="PF02678">
    <property type="entry name" value="Pirin"/>
    <property type="match status" value="1"/>
</dbReference>
<comment type="similarity">
    <text evidence="1 2">Belongs to the pirin family.</text>
</comment>
<comment type="caution">
    <text evidence="4">The sequence shown here is derived from an EMBL/GenBank/DDBJ whole genome shotgun (WGS) entry which is preliminary data.</text>
</comment>
<keyword evidence="5" id="KW-1185">Reference proteome</keyword>
<feature type="domain" description="Pirin N-terminal" evidence="3">
    <location>
        <begin position="30"/>
        <end position="143"/>
    </location>
</feature>
<dbReference type="SUPFAM" id="SSF51182">
    <property type="entry name" value="RmlC-like cupins"/>
    <property type="match status" value="1"/>
</dbReference>
<dbReference type="AlphaFoldDB" id="A0A9P9A602"/>
<dbReference type="Proteomes" id="UP000770015">
    <property type="component" value="Unassembled WGS sequence"/>
</dbReference>
<organism evidence="4 5">
    <name type="scientific">Plectosphaerella plurivora</name>
    <dbReference type="NCBI Taxonomy" id="936078"/>
    <lineage>
        <taxon>Eukaryota</taxon>
        <taxon>Fungi</taxon>
        <taxon>Dikarya</taxon>
        <taxon>Ascomycota</taxon>
        <taxon>Pezizomycotina</taxon>
        <taxon>Sordariomycetes</taxon>
        <taxon>Hypocreomycetidae</taxon>
        <taxon>Glomerellales</taxon>
        <taxon>Plectosphaerellaceae</taxon>
        <taxon>Plectosphaerella</taxon>
    </lineage>
</organism>
<evidence type="ECO:0000256" key="2">
    <source>
        <dbReference type="RuleBase" id="RU003457"/>
    </source>
</evidence>
<proteinExistence type="inferred from homology"/>
<reference evidence="4" key="1">
    <citation type="journal article" date="2021" name="Nat. Commun.">
        <title>Genetic determinants of endophytism in the Arabidopsis root mycobiome.</title>
        <authorList>
            <person name="Mesny F."/>
            <person name="Miyauchi S."/>
            <person name="Thiergart T."/>
            <person name="Pickel B."/>
            <person name="Atanasova L."/>
            <person name="Karlsson M."/>
            <person name="Huettel B."/>
            <person name="Barry K.W."/>
            <person name="Haridas S."/>
            <person name="Chen C."/>
            <person name="Bauer D."/>
            <person name="Andreopoulos W."/>
            <person name="Pangilinan J."/>
            <person name="LaButti K."/>
            <person name="Riley R."/>
            <person name="Lipzen A."/>
            <person name="Clum A."/>
            <person name="Drula E."/>
            <person name="Henrissat B."/>
            <person name="Kohler A."/>
            <person name="Grigoriev I.V."/>
            <person name="Martin F.M."/>
            <person name="Hacquard S."/>
        </authorList>
    </citation>
    <scope>NUCLEOTIDE SEQUENCE</scope>
    <source>
        <strain evidence="4">MPI-SDFR-AT-0117</strain>
    </source>
</reference>
<evidence type="ECO:0000259" key="3">
    <source>
        <dbReference type="Pfam" id="PF02678"/>
    </source>
</evidence>
<evidence type="ECO:0000313" key="4">
    <source>
        <dbReference type="EMBL" id="KAH6662924.1"/>
    </source>
</evidence>
<dbReference type="EMBL" id="JAGSXJ010000044">
    <property type="protein sequence ID" value="KAH6662924.1"/>
    <property type="molecule type" value="Genomic_DNA"/>
</dbReference>
<dbReference type="InterPro" id="IPR011051">
    <property type="entry name" value="RmlC_Cupin_sf"/>
</dbReference>
<gene>
    <name evidence="4" type="ORF">F5X68DRAFT_271703</name>
</gene>
<sequence length="291" mass="31730">MSHPYIYPNIFNRNIAIPERPPTIRPLFNENRHVSDHGWLQSHASLSYANTRSLNQTNFSSLCVVNEDIVAPSSGFPNHSHGDFEIFTYVISGYLTHRDSISAGVDEHLTRGDVQFTTAGTGIRHSESNEHPNETLRFLQIWVKPWSTGLRPRYHTRRFDDAAKRRGFVKIVSPLAAGPRADTDAEALAQPAVPGSIPIHADFVMGAGLFVRGHGLSWTAGAGVAATTARKVFLHVVMGERVRVNIEVGTQILTLSGGDGAFVEGVAVGRDIRVTGVGEAEGEVVVLDMSE</sequence>
<dbReference type="InterPro" id="IPR012093">
    <property type="entry name" value="Pirin"/>
</dbReference>
<dbReference type="InterPro" id="IPR014710">
    <property type="entry name" value="RmlC-like_jellyroll"/>
</dbReference>
<dbReference type="Gene3D" id="2.60.120.10">
    <property type="entry name" value="Jelly Rolls"/>
    <property type="match status" value="2"/>
</dbReference>
<dbReference type="OrthoDB" id="10261807at2759"/>